<dbReference type="EMBL" id="SPSB01000001">
    <property type="protein sequence ID" value="TFV97201.1"/>
    <property type="molecule type" value="Genomic_DNA"/>
</dbReference>
<dbReference type="OrthoDB" id="1522571at2"/>
<dbReference type="PANTHER" id="PTHR32309:SF13">
    <property type="entry name" value="FERRIC ENTEROBACTIN TRANSPORT PROTEIN FEPE"/>
    <property type="match status" value="1"/>
</dbReference>
<reference evidence="4 5" key="1">
    <citation type="submission" date="2019-03" db="EMBL/GenBank/DDBJ databases">
        <title>Algoriphagus sp. nov, a new strain isolated from root system soil of mangrove plant Kandelia.</title>
        <authorList>
            <person name="Yin Q."/>
            <person name="Wang K."/>
            <person name="Song Z."/>
        </authorList>
    </citation>
    <scope>NUCLEOTIDE SEQUENCE [LARGE SCALE GENOMIC DNA]</scope>
    <source>
        <strain evidence="4 5">XY-J91</strain>
    </source>
</reference>
<keyword evidence="1" id="KW-0175">Coiled coil</keyword>
<keyword evidence="2" id="KW-0812">Transmembrane</keyword>
<protein>
    <recommendedName>
        <fullName evidence="3">Tyrosine-protein kinase G-rich domain-containing protein</fullName>
    </recommendedName>
</protein>
<keyword evidence="2" id="KW-1133">Transmembrane helix</keyword>
<accession>A0A4Y9QXM1</accession>
<keyword evidence="2" id="KW-0472">Membrane</keyword>
<dbReference type="InterPro" id="IPR032807">
    <property type="entry name" value="GNVR"/>
</dbReference>
<dbReference type="Pfam" id="PF13807">
    <property type="entry name" value="GNVR"/>
    <property type="match status" value="1"/>
</dbReference>
<dbReference type="RefSeq" id="WP_135069355.1">
    <property type="nucleotide sequence ID" value="NZ_SPSB01000001.1"/>
</dbReference>
<dbReference type="GO" id="GO:0004713">
    <property type="term" value="F:protein tyrosine kinase activity"/>
    <property type="evidence" value="ECO:0007669"/>
    <property type="project" value="TreeGrafter"/>
</dbReference>
<evidence type="ECO:0000256" key="1">
    <source>
        <dbReference type="SAM" id="Coils"/>
    </source>
</evidence>
<proteinExistence type="predicted"/>
<feature type="transmembrane region" description="Helical" evidence="2">
    <location>
        <begin position="324"/>
        <end position="346"/>
    </location>
</feature>
<comment type="caution">
    <text evidence="4">The sequence shown here is derived from an EMBL/GenBank/DDBJ whole genome shotgun (WGS) entry which is preliminary data.</text>
</comment>
<evidence type="ECO:0000313" key="4">
    <source>
        <dbReference type="EMBL" id="TFV97201.1"/>
    </source>
</evidence>
<evidence type="ECO:0000256" key="2">
    <source>
        <dbReference type="SAM" id="Phobius"/>
    </source>
</evidence>
<name>A0A4Y9QXM1_9BACT</name>
<dbReference type="GO" id="GO:0005886">
    <property type="term" value="C:plasma membrane"/>
    <property type="evidence" value="ECO:0007669"/>
    <property type="project" value="TreeGrafter"/>
</dbReference>
<dbReference type="AlphaFoldDB" id="A0A4Y9QXM1"/>
<dbReference type="InterPro" id="IPR050445">
    <property type="entry name" value="Bact_polysacc_biosynth/exp"/>
</dbReference>
<evidence type="ECO:0000313" key="5">
    <source>
        <dbReference type="Proteomes" id="UP000297647"/>
    </source>
</evidence>
<feature type="domain" description="Tyrosine-protein kinase G-rich" evidence="3">
    <location>
        <begin position="272"/>
        <end position="343"/>
    </location>
</feature>
<feature type="transmembrane region" description="Helical" evidence="2">
    <location>
        <begin position="22"/>
        <end position="40"/>
    </location>
</feature>
<sequence length="354" mass="40144">MANETIDIGDLIRFFSNQKKRFLTAILALLGLGLVVILLTRNHYSSNLKFIAQSSSSSNNLMRQLGGLSGLNLGGMNGGQEIGSISPQLYQEIIYSYPFLWKLSQKTIELDGKNQKLGLFVEENRRPSIPSLIKKYTIGLPNVLFGEDPPPLDLETELQDSLIFLRRELVPMFNEYRKIITLTNDAKTGTITLEVETLSPEVSAQVAVFVFELLSEYVIEYKTEKAIQNLNFIQERYEEAQEKFYQTQNNLSVFRDRNQNLSFSSARAQEERLQAEYNLASNLYNNLAVQLDQAKIKVQEDIPQLTIINPPVVSYQVSKPNIPLILALSVFLGLLLGFVRVLVAYFKIQFDKSS</sequence>
<keyword evidence="5" id="KW-1185">Reference proteome</keyword>
<evidence type="ECO:0000259" key="3">
    <source>
        <dbReference type="Pfam" id="PF13807"/>
    </source>
</evidence>
<dbReference type="PANTHER" id="PTHR32309">
    <property type="entry name" value="TYROSINE-PROTEIN KINASE"/>
    <property type="match status" value="1"/>
</dbReference>
<dbReference type="Proteomes" id="UP000297647">
    <property type="component" value="Unassembled WGS sequence"/>
</dbReference>
<feature type="coiled-coil region" evidence="1">
    <location>
        <begin position="223"/>
        <end position="250"/>
    </location>
</feature>
<gene>
    <name evidence="4" type="ORF">E4S40_00665</name>
</gene>
<organism evidence="4 5">
    <name type="scientific">Algoriphagus kandeliae</name>
    <dbReference type="NCBI Taxonomy" id="2562278"/>
    <lineage>
        <taxon>Bacteria</taxon>
        <taxon>Pseudomonadati</taxon>
        <taxon>Bacteroidota</taxon>
        <taxon>Cytophagia</taxon>
        <taxon>Cytophagales</taxon>
        <taxon>Cyclobacteriaceae</taxon>
        <taxon>Algoriphagus</taxon>
    </lineage>
</organism>